<dbReference type="GO" id="GO:0003676">
    <property type="term" value="F:nucleic acid binding"/>
    <property type="evidence" value="ECO:0007669"/>
    <property type="project" value="InterPro"/>
</dbReference>
<comment type="caution">
    <text evidence="16">The sequence shown here is derived from an EMBL/GenBank/DDBJ whole genome shotgun (WGS) entry which is preliminary data.</text>
</comment>
<evidence type="ECO:0000256" key="14">
    <source>
        <dbReference type="SAM" id="Phobius"/>
    </source>
</evidence>
<dbReference type="Pfam" id="PF13423">
    <property type="entry name" value="UCH_1"/>
    <property type="match status" value="1"/>
</dbReference>
<dbReference type="FunFam" id="3.30.420.10:FF:000028">
    <property type="entry name" value="PAN2-PAN3 deadenylation complex catalytic subunit PAN2"/>
    <property type="match status" value="1"/>
</dbReference>
<dbReference type="InterPro" id="IPR020904">
    <property type="entry name" value="Sc_DH/Rdtase_CS"/>
</dbReference>
<dbReference type="InterPro" id="IPR036291">
    <property type="entry name" value="NAD(P)-bd_dom_sf"/>
</dbReference>
<feature type="compositionally biased region" description="Polar residues" evidence="13">
    <location>
        <begin position="1691"/>
        <end position="1707"/>
    </location>
</feature>
<dbReference type="GO" id="GO:0006397">
    <property type="term" value="P:mRNA processing"/>
    <property type="evidence" value="ECO:0007669"/>
    <property type="project" value="UniProtKB-KW"/>
</dbReference>
<feature type="transmembrane region" description="Helical" evidence="14">
    <location>
        <begin position="365"/>
        <end position="385"/>
    </location>
</feature>
<sequence>MRVQQRTFIVSGGFSGLGRGTAEALAHAGAYVAVFDITLPQKEHSPDRVKFYQVDVSSTDAIQQAIVDAVKWTEITKAPLGGVVCCAGVLAAGKIVNSKYEPLALPVIEKAIKINLVGTLDLIRLAVPHIAKLPESIDPQGEAERGVIIMVSSAAAYDGQPGSVVYSATKGAIRSLTLPLARDLSRYGIRAVSIAPNMFETAMTSRDSMSEKARQGLNRTLEFPKRGGRPEEFASLVLEICNNQEHTSTAAMSSINLDIEKPVDTSTHVEDSDSRGVPDLAALSRVYRKIDRRILPFVAMIYLLCYLDRSNIGNAKVLNANTSDDLMHNIGMSDHQYRVALMLFLVAYSLFEAPSNLAMKLFSPPVWLAFLVLGFGAICAGIGGSKNVETLMALRFLLGMFEAGVFPGMIFYLSFCATLAGAFGGAIAYGVGHMNQAGNLSAWRWLFILEGLPCLILSVAIFFFLPKYPETSKWLTEGEKSILQASFGANISRGDDKLNWADAKGTLLDLRLWVHYFVYLCCGIGVSSLSLFAPTIVSGIGYTGLEAQLFTIPPYACAYVITLLAAYFSDRHMCRGPIIAVFSLIGLITFLIPALRAYGPGRKSAEIMMEADWDEVSRIAVPPPSPHVLPTIATAIAFDDLQELLWAGNEYGRITSFYGPELQRYTSIRAHPVSEGAVRQFLFHEKGVISLSSRSVHMVTRRGLTQWHVTHPDMTDLRCMSFTAQTNRIIVAGCQKTMFTVDIDKGVIIDTVPTDVNYTIMKRSRYLCCATDTGSVNALSLADFKIVKSWKAHGAAINDMDARNDFLVTCGFSVRHLGAPIVDPLANVYDLKTLTPLPPIPFHAGAAYVRMHPRLHTTSFVASQSGQLQVVDLMNPNTVSLRQANVNFMLGLEISPSGEALAINDAECSIHLWGSPSKIHFNEMSKETEFADVPPRPPMVDWSPETPLNMIGMPYYNERLLSAWPSHLVFDIGSPPAPVDPAIIPYLRPAEIGHYAANPKKGRRYQMENTRQVMSTEPALVAPKFLSEKARESPRSKPDGALGDVSSALASAKIGVKVEEDPLLKYSNVEIKYSKFGVDDFDFRFYNKTTFSGLETHIANSFTNSLLQLYKFIPLMRNFALHHAASSCLFEDCLLCEMGYLFDMLDKANGQNCQATNLLKAFSNSREASKLGLLEENLTNKALSGAIQSVNRFMLNQISNEHRAVAPESDDLDRNLTTVASESVRCMFCRNEIVRPGNVFANELIYPVPDAKQVRRTPPIRFSAILKSSIERETQNRGWCNHCRRYQQVAIRKTVHRMPPVLMLNTGHTTPYFRQLWASPGWLPEELGLIVENGQLHCFEGDALRSQVQSRSPGLVIYELVGLVAEINITEHQKPHLVSFINVNVSARQPEDKSKWHLFNDFLVTEVSRDEALKFTEPWKVPSVVAYQVKGARHKVDDSWKDKLDTTLLFHEWSMNGGRIIDSCEILKPEELPQPGTPVALDTEFVDLEKAEIDVKADGSQEMIRPSKSGLARVSVLRGSGLHEGVPFIDDYITIKETIVDYVTQYSGIKPGDLDPRTSQHNLVPLKVAYKKLWLLLNLGCVFVGHGLASDFRKINIQVPKSQTVDTQYLFFHPAKNRRLSLRYLAWAVFKEYIQEENSDVTEGHDSIEDARMALRLWKKFQEYEDAGIPPLRNGNATPSAAVALTRPGTAISNNATNTSGRNTPDLASNAAASTAGTSTPSTPRQAFRRANALTPSNGTFGAPGQPDFFGGSPLR</sequence>
<dbReference type="Gene3D" id="3.90.70.10">
    <property type="entry name" value="Cysteine proteinases"/>
    <property type="match status" value="1"/>
</dbReference>
<keyword evidence="8 12" id="KW-0479">Metal-binding</keyword>
<dbReference type="InterPro" id="IPR038765">
    <property type="entry name" value="Papain-like_cys_pep_sf"/>
</dbReference>
<proteinExistence type="inferred from homology"/>
<evidence type="ECO:0000256" key="11">
    <source>
        <dbReference type="ARBA" id="ARBA00022857"/>
    </source>
</evidence>
<dbReference type="GO" id="GO:0046872">
    <property type="term" value="F:metal ion binding"/>
    <property type="evidence" value="ECO:0007669"/>
    <property type="project" value="UniProtKB-KW"/>
</dbReference>
<dbReference type="GO" id="GO:0004535">
    <property type="term" value="F:poly(A)-specific ribonuclease activity"/>
    <property type="evidence" value="ECO:0007669"/>
    <property type="project" value="UniProtKB-UniRule"/>
</dbReference>
<dbReference type="Gene3D" id="3.40.50.720">
    <property type="entry name" value="NAD(P)-binding Rossmann-like Domain"/>
    <property type="match status" value="1"/>
</dbReference>
<dbReference type="EC" id="3.1.13.4" evidence="12"/>
<dbReference type="HAMAP" id="MF_03182">
    <property type="entry name" value="PAN2"/>
    <property type="match status" value="1"/>
</dbReference>
<feature type="transmembrane region" description="Helical" evidence="14">
    <location>
        <begin position="443"/>
        <end position="465"/>
    </location>
</feature>
<feature type="transmembrane region" description="Helical" evidence="14">
    <location>
        <begin position="580"/>
        <end position="599"/>
    </location>
</feature>
<dbReference type="GO" id="GO:0000289">
    <property type="term" value="P:nuclear-transcribed mRNA poly(A) tail shortening"/>
    <property type="evidence" value="ECO:0007669"/>
    <property type="project" value="UniProtKB-UniRule"/>
</dbReference>
<evidence type="ECO:0000256" key="4">
    <source>
        <dbReference type="ARBA" id="ARBA00022490"/>
    </source>
</evidence>
<evidence type="ECO:0000256" key="3">
    <source>
        <dbReference type="ARBA" id="ARBA00004496"/>
    </source>
</evidence>
<evidence type="ECO:0000256" key="7">
    <source>
        <dbReference type="ARBA" id="ARBA00022722"/>
    </source>
</evidence>
<dbReference type="InterPro" id="IPR013520">
    <property type="entry name" value="Ribonucl_H"/>
</dbReference>
<dbReference type="SUPFAM" id="SSF50978">
    <property type="entry name" value="WD40 repeat-like"/>
    <property type="match status" value="1"/>
</dbReference>
<dbReference type="Pfam" id="PF07690">
    <property type="entry name" value="MFS_1"/>
    <property type="match status" value="1"/>
</dbReference>
<evidence type="ECO:0000256" key="9">
    <source>
        <dbReference type="ARBA" id="ARBA00022801"/>
    </source>
</evidence>
<keyword evidence="14" id="KW-1133">Transmembrane helix</keyword>
<comment type="similarity">
    <text evidence="12">Belongs to the peptidase C19 family. PAN2 subfamily.</text>
</comment>
<keyword evidence="6 12" id="KW-0507">mRNA processing</keyword>
<keyword evidence="7 12" id="KW-0540">Nuclease</keyword>
<comment type="domain">
    <text evidence="12">The linker, or PAN3 interaction domain (PID), between the WD40 repeats and the pseudo-UCH domain mediates interaction with PAN3.</text>
</comment>
<feature type="binding site" evidence="12">
    <location>
        <position position="1484"/>
    </location>
    <ligand>
        <name>a divalent metal cation</name>
        <dbReference type="ChEBI" id="CHEBI:60240"/>
        <note>catalytic</note>
    </ligand>
</feature>
<dbReference type="InterPro" id="IPR011701">
    <property type="entry name" value="MFS"/>
</dbReference>
<dbReference type="PANTHER" id="PTHR15728">
    <property type="entry name" value="DEADENYLATION COMPLEX CATALYTIC SUBUNIT PAN2"/>
    <property type="match status" value="1"/>
</dbReference>
<accession>A0A6V8GYX3</accession>
<comment type="function">
    <text evidence="12">Catalytic subunit of the poly(A)-nuclease (PAN) deadenylation complex, one of two cytoplasmic mRNA deadenylases involved in mRNA turnover. PAN specifically shortens poly(A) tails of RNA and the activity is stimulated by poly(A)-binding protein PAB1. PAN deadenylation is followed by rapid degradation of the shortened mRNA tails by the CCR4-NOT complex. Deadenylated mRNAs are then degraded by two alternative mechanisms, namely exosome-mediated 3'-5' exonucleolytic degradation, or deadenlyation-dependent mRNA decaping and subsequent 5'-3' exonucleolytic degradation by XRN1. May also be involved in post-transcriptional maturation of mRNA poly(A) tails.</text>
</comment>
<comment type="subunit">
    <text evidence="12">Forms a heterotrimer with an asymmetric homodimer of the regulatory subunit PAN3 to form the poly(A)-nuclease (PAN) deadenylation complex.</text>
</comment>
<dbReference type="InterPro" id="IPR028881">
    <property type="entry name" value="PAN2_UCH_dom"/>
</dbReference>
<dbReference type="Pfam" id="PF00106">
    <property type="entry name" value="adh_short"/>
    <property type="match status" value="1"/>
</dbReference>
<evidence type="ECO:0000256" key="10">
    <source>
        <dbReference type="ARBA" id="ARBA00022839"/>
    </source>
</evidence>
<evidence type="ECO:0000256" key="5">
    <source>
        <dbReference type="ARBA" id="ARBA00022574"/>
    </source>
</evidence>
<dbReference type="GO" id="GO:0016020">
    <property type="term" value="C:membrane"/>
    <property type="evidence" value="ECO:0007669"/>
    <property type="project" value="UniProtKB-SubCell"/>
</dbReference>
<evidence type="ECO:0000256" key="6">
    <source>
        <dbReference type="ARBA" id="ARBA00022664"/>
    </source>
</evidence>
<dbReference type="Gene3D" id="1.20.1250.20">
    <property type="entry name" value="MFS general substrate transporter like domains"/>
    <property type="match status" value="1"/>
</dbReference>
<dbReference type="GO" id="GO:0022857">
    <property type="term" value="F:transmembrane transporter activity"/>
    <property type="evidence" value="ECO:0007669"/>
    <property type="project" value="InterPro"/>
</dbReference>
<organism evidence="16 17">
    <name type="scientific">Talaromyces pinophilus</name>
    <name type="common">Penicillium pinophilum</name>
    <dbReference type="NCBI Taxonomy" id="128442"/>
    <lineage>
        <taxon>Eukaryota</taxon>
        <taxon>Fungi</taxon>
        <taxon>Dikarya</taxon>
        <taxon>Ascomycota</taxon>
        <taxon>Pezizomycotina</taxon>
        <taxon>Eurotiomycetes</taxon>
        <taxon>Eurotiomycetidae</taxon>
        <taxon>Eurotiales</taxon>
        <taxon>Trichocomaceae</taxon>
        <taxon>Talaromyces</taxon>
        <taxon>Talaromyces sect. Talaromyces</taxon>
    </lineage>
</organism>
<feature type="binding site" evidence="12">
    <location>
        <position position="1650"/>
    </location>
    <ligand>
        <name>a divalent metal cation</name>
        <dbReference type="ChEBI" id="CHEBI:60240"/>
        <note>catalytic</note>
    </ligand>
</feature>
<dbReference type="GO" id="GO:0000932">
    <property type="term" value="C:P-body"/>
    <property type="evidence" value="ECO:0007669"/>
    <property type="project" value="TreeGrafter"/>
</dbReference>
<reference evidence="17" key="1">
    <citation type="journal article" date="2015" name="Genome Announc.">
        <title>Draft genome sequence of Talaromyces cellulolyticus strain Y-94, a source of lignocellulosic biomass-degrading enzymes.</title>
        <authorList>
            <person name="Fujii T."/>
            <person name="Koike H."/>
            <person name="Sawayama S."/>
            <person name="Yano S."/>
            <person name="Inoue H."/>
        </authorList>
    </citation>
    <scope>NUCLEOTIDE SEQUENCE [LARGE SCALE GENOMIC DNA]</scope>
    <source>
        <strain evidence="17">Y-94</strain>
    </source>
</reference>
<comment type="cofactor">
    <cofactor evidence="12">
        <name>a divalent metal cation</name>
        <dbReference type="ChEBI" id="CHEBI:60240"/>
    </cofactor>
    <text evidence="12">Binds 2 metal cations per subunit in the catalytic exonuclease domain.</text>
</comment>
<dbReference type="InterPro" id="IPR036259">
    <property type="entry name" value="MFS_trans_sf"/>
</dbReference>
<dbReference type="PANTHER" id="PTHR15728:SF0">
    <property type="entry name" value="PAN2-PAN3 DEADENYLATION COMPLEX CATALYTIC SUBUNIT PAN2"/>
    <property type="match status" value="1"/>
</dbReference>
<dbReference type="Gene3D" id="2.130.10.10">
    <property type="entry name" value="YVTN repeat-like/Quinoprotein amine dehydrogenase"/>
    <property type="match status" value="1"/>
</dbReference>
<dbReference type="PROSITE" id="PS00061">
    <property type="entry name" value="ADH_SHORT"/>
    <property type="match status" value="1"/>
</dbReference>
<keyword evidence="5" id="KW-0853">WD repeat</keyword>
<evidence type="ECO:0000256" key="12">
    <source>
        <dbReference type="HAMAP-Rule" id="MF_03182"/>
    </source>
</evidence>
<dbReference type="InterPro" id="IPR036397">
    <property type="entry name" value="RNaseH_sf"/>
</dbReference>
<dbReference type="InterPro" id="IPR002347">
    <property type="entry name" value="SDR_fam"/>
</dbReference>
<name>A0A6V8GYX3_TALPI</name>
<feature type="transmembrane region" description="Helical" evidence="14">
    <location>
        <begin position="516"/>
        <end position="537"/>
    </location>
</feature>
<feature type="binding site" evidence="12">
    <location>
        <position position="1482"/>
    </location>
    <ligand>
        <name>a divalent metal cation</name>
        <dbReference type="ChEBI" id="CHEBI:60240"/>
        <note>catalytic</note>
    </ligand>
</feature>
<feature type="region of interest" description="Disordered" evidence="13">
    <location>
        <begin position="1688"/>
        <end position="1756"/>
    </location>
</feature>
<dbReference type="Pfam" id="PF00929">
    <property type="entry name" value="RNase_T"/>
    <property type="match status" value="1"/>
</dbReference>
<keyword evidence="17" id="KW-1185">Reference proteome</keyword>
<evidence type="ECO:0000313" key="17">
    <source>
        <dbReference type="Proteomes" id="UP000053095"/>
    </source>
</evidence>
<evidence type="ECO:0000256" key="1">
    <source>
        <dbReference type="ARBA" id="ARBA00001663"/>
    </source>
</evidence>
<dbReference type="InterPro" id="IPR036322">
    <property type="entry name" value="WD40_repeat_dom_sf"/>
</dbReference>
<feature type="compositionally biased region" description="Low complexity" evidence="13">
    <location>
        <begin position="1708"/>
        <end position="1723"/>
    </location>
</feature>
<dbReference type="InterPro" id="IPR012337">
    <property type="entry name" value="RNaseH-like_sf"/>
</dbReference>
<comment type="domain">
    <text evidence="12">Contains a pseudo-UCH domain. This ubiquitin C-terminal hydrolase (UCH)-like or ubiquitin specific protease (USP)-like domain is predicted to be catalytically inactive because it lacks the active site catalytic triad characteristic of thiol proteases, with residues at the equivalent structural positions that are incompatible with catalysis, and it cannot bind ubiquitin. It functions as a structural scaffold for intra- and intermolecular interactions in the complex.</text>
</comment>
<comment type="caution">
    <text evidence="12">Lacks conserved residue(s) required for the propagation of feature annotation.</text>
</comment>
<dbReference type="Gene3D" id="3.30.420.10">
    <property type="entry name" value="Ribonuclease H-like superfamily/Ribonuclease H"/>
    <property type="match status" value="1"/>
</dbReference>
<dbReference type="EMBL" id="DF933811">
    <property type="protein sequence ID" value="GAM34268.1"/>
    <property type="molecule type" value="Genomic_DNA"/>
</dbReference>
<keyword evidence="9 12" id="KW-0378">Hydrolase</keyword>
<evidence type="ECO:0000256" key="13">
    <source>
        <dbReference type="SAM" id="MobiDB-lite"/>
    </source>
</evidence>
<dbReference type="InterPro" id="IPR048841">
    <property type="entry name" value="PAN2_N"/>
</dbReference>
<dbReference type="SUPFAM" id="SSF54001">
    <property type="entry name" value="Cysteine proteinases"/>
    <property type="match status" value="1"/>
</dbReference>
<evidence type="ECO:0000256" key="8">
    <source>
        <dbReference type="ARBA" id="ARBA00022723"/>
    </source>
</evidence>
<keyword evidence="14" id="KW-0472">Membrane</keyword>
<keyword evidence="14" id="KW-0812">Transmembrane</keyword>
<dbReference type="SMART" id="SM00479">
    <property type="entry name" value="EXOIII"/>
    <property type="match status" value="1"/>
</dbReference>
<keyword evidence="4 12" id="KW-0963">Cytoplasm</keyword>
<comment type="catalytic activity">
    <reaction evidence="1 12">
        <text>Exonucleolytic cleavage of poly(A) to 5'-AMP.</text>
        <dbReference type="EC" id="3.1.13.4"/>
    </reaction>
</comment>
<gene>
    <name evidence="12" type="primary">PAN2</name>
    <name evidence="16" type="ORF">TCE0_015f01738</name>
</gene>
<dbReference type="InterPro" id="IPR030843">
    <property type="entry name" value="PAN2"/>
</dbReference>
<dbReference type="CDD" id="cd06143">
    <property type="entry name" value="PAN2_exo"/>
    <property type="match status" value="1"/>
</dbReference>
<dbReference type="FunFam" id="2.130.10.10:FF:000459">
    <property type="entry name" value="PAN2-PAN3 deadenylation complex catalytic subunit PAN2"/>
    <property type="match status" value="1"/>
</dbReference>
<comment type="subcellular location">
    <subcellularLocation>
        <location evidence="3 12">Cytoplasm</location>
    </subcellularLocation>
    <subcellularLocation>
        <location evidence="2">Membrane</location>
        <topology evidence="2">Multi-pass membrane protein</topology>
    </subcellularLocation>
</comment>
<dbReference type="PROSITE" id="PS50235">
    <property type="entry name" value="USP_3"/>
    <property type="match status" value="1"/>
</dbReference>
<dbReference type="Proteomes" id="UP000053095">
    <property type="component" value="Unassembled WGS sequence"/>
</dbReference>
<evidence type="ECO:0000313" key="16">
    <source>
        <dbReference type="EMBL" id="GAM34268.1"/>
    </source>
</evidence>
<dbReference type="SUPFAM" id="SSF103473">
    <property type="entry name" value="MFS general substrate transporter"/>
    <property type="match status" value="1"/>
</dbReference>
<dbReference type="InterPro" id="IPR015943">
    <property type="entry name" value="WD40/YVTN_repeat-like_dom_sf"/>
</dbReference>
<dbReference type="Pfam" id="PF20770">
    <property type="entry name" value="PAN2_N"/>
    <property type="match status" value="1"/>
</dbReference>
<evidence type="ECO:0000256" key="2">
    <source>
        <dbReference type="ARBA" id="ARBA00004141"/>
    </source>
</evidence>
<dbReference type="PRINTS" id="PR00081">
    <property type="entry name" value="GDHRDH"/>
</dbReference>
<dbReference type="InterPro" id="IPR028889">
    <property type="entry name" value="USP"/>
</dbReference>
<dbReference type="SUPFAM" id="SSF51735">
    <property type="entry name" value="NAD(P)-binding Rossmann-fold domains"/>
    <property type="match status" value="1"/>
</dbReference>
<feature type="domain" description="USP" evidence="15">
    <location>
        <begin position="1092"/>
        <end position="1434"/>
    </location>
</feature>
<comment type="activity regulation">
    <text evidence="12">Positively regulated by the regulatory subunit PAN3.</text>
</comment>
<dbReference type="InterPro" id="IPR050785">
    <property type="entry name" value="PAN2-PAN3_catalytic_subunit"/>
</dbReference>
<dbReference type="SUPFAM" id="SSF53098">
    <property type="entry name" value="Ribonuclease H-like"/>
    <property type="match status" value="1"/>
</dbReference>
<feature type="transmembrane region" description="Helical" evidence="14">
    <location>
        <begin position="405"/>
        <end position="431"/>
    </location>
</feature>
<feature type="binding site" evidence="12">
    <location>
        <position position="1591"/>
    </location>
    <ligand>
        <name>a divalent metal cation</name>
        <dbReference type="ChEBI" id="CHEBI:60240"/>
        <note>catalytic</note>
    </ligand>
</feature>
<protein>
    <recommendedName>
        <fullName evidence="12">PAN2-PAN3 deadenylation complex catalytic subunit PAN2</fullName>
        <ecNumber evidence="12">3.1.13.4</ecNumber>
    </recommendedName>
    <alternativeName>
        <fullName evidence="12">PAB1P-dependent poly(A)-specific ribonuclease</fullName>
    </alternativeName>
    <alternativeName>
        <fullName evidence="12">Poly(A)-nuclease deadenylation complex subunit 2</fullName>
        <shortName evidence="12">PAN deadenylation complex subunit 2</shortName>
    </alternativeName>
</protein>
<dbReference type="GO" id="GO:0031251">
    <property type="term" value="C:PAN complex"/>
    <property type="evidence" value="ECO:0007669"/>
    <property type="project" value="UniProtKB-UniRule"/>
</dbReference>
<feature type="transmembrane region" description="Helical" evidence="14">
    <location>
        <begin position="549"/>
        <end position="568"/>
    </location>
</feature>
<evidence type="ECO:0000259" key="15">
    <source>
        <dbReference type="PROSITE" id="PS50235"/>
    </source>
</evidence>
<keyword evidence="11" id="KW-0521">NADP</keyword>
<keyword evidence="10 12" id="KW-0269">Exonuclease</keyword>